<keyword evidence="3" id="KW-1185">Reference proteome</keyword>
<keyword evidence="1" id="KW-0732">Signal</keyword>
<accession>A0A8J6TZ72</accession>
<comment type="caution">
    <text evidence="2">The sequence shown here is derived from an EMBL/GenBank/DDBJ whole genome shotgun (WGS) entry which is preliminary data.</text>
</comment>
<feature type="chain" id="PRO_5035203781" evidence="1">
    <location>
        <begin position="22"/>
        <end position="429"/>
    </location>
</feature>
<name>A0A8J6TZ72_9FLAO</name>
<evidence type="ECO:0000313" key="3">
    <source>
        <dbReference type="Proteomes" id="UP000652681"/>
    </source>
</evidence>
<proteinExistence type="predicted"/>
<dbReference type="AlphaFoldDB" id="A0A8J6TZ72"/>
<dbReference type="RefSeq" id="WP_216713631.1">
    <property type="nucleotide sequence ID" value="NZ_JACVEL010000002.1"/>
</dbReference>
<dbReference type="EMBL" id="JACVEL010000002">
    <property type="protein sequence ID" value="MBC9811768.1"/>
    <property type="molecule type" value="Genomic_DNA"/>
</dbReference>
<gene>
    <name evidence="2" type="ORF">H9Y05_04690</name>
</gene>
<dbReference type="NCBIfam" id="TIGR04131">
    <property type="entry name" value="Bac_Flav_CTERM"/>
    <property type="match status" value="1"/>
</dbReference>
<feature type="signal peptide" evidence="1">
    <location>
        <begin position="1"/>
        <end position="21"/>
    </location>
</feature>
<reference evidence="2" key="1">
    <citation type="submission" date="2020-09" db="EMBL/GenBank/DDBJ databases">
        <title>Taishania pollutisoli gen. nov., sp. nov., Isolated from Tetrabromobisphenol A-Contaminated Soil.</title>
        <authorList>
            <person name="Chen Q."/>
        </authorList>
    </citation>
    <scope>NUCLEOTIDE SEQUENCE</scope>
    <source>
        <strain evidence="2">CZZ-1</strain>
    </source>
</reference>
<evidence type="ECO:0000256" key="1">
    <source>
        <dbReference type="SAM" id="SignalP"/>
    </source>
</evidence>
<dbReference type="InterPro" id="IPR026341">
    <property type="entry name" value="T9SS_type_B"/>
</dbReference>
<sequence length="429" mass="46202">MKVLKLLIILFFVADCYAQMAYNNCNNALELCPNTTVNVTNIGANRTLCGGCEDDFNFCFAPANSIWIKFTTNAGGGDVQISLTNPVFQIQPGQGTRYNANLIQATIPCNSTSYTSIGNCISAATGSQAINTIGLAPNTTYYLVLSGDQTAPGVTAPAEFNIDVAVSGTAVDRPIPVMNAGMSTIVCKGSLTPVYAERVNCDSPGPFRWYINNELVAVTTNDSTFYTSALQNGDIIRVESDCFATCTEIASVSLPPATVVDIIADAGTDVTIRPGETIQLNGTAGINSTVFWTPSYALSDQSSRFPIANPNLTTTYSLLVTDTISGCTAMDYVTVTVDKGLFFPTTFSPNGDGENETWVILGIEAYPDCLLNIYNRWGQQVFQSTGYNKEKAWDGRGKAGQLNEGVYFYELQLRDPEKQILKGSITLIH</sequence>
<dbReference type="Pfam" id="PF13585">
    <property type="entry name" value="CHU_C"/>
    <property type="match status" value="1"/>
</dbReference>
<protein>
    <submittedName>
        <fullName evidence="2">Gliding motility-associated C-terminal domain-containing protein</fullName>
    </submittedName>
</protein>
<evidence type="ECO:0000313" key="2">
    <source>
        <dbReference type="EMBL" id="MBC9811768.1"/>
    </source>
</evidence>
<organism evidence="2 3">
    <name type="scientific">Taishania pollutisoli</name>
    <dbReference type="NCBI Taxonomy" id="2766479"/>
    <lineage>
        <taxon>Bacteria</taxon>
        <taxon>Pseudomonadati</taxon>
        <taxon>Bacteroidota</taxon>
        <taxon>Flavobacteriia</taxon>
        <taxon>Flavobacteriales</taxon>
        <taxon>Crocinitomicaceae</taxon>
        <taxon>Taishania</taxon>
    </lineage>
</organism>
<dbReference type="Proteomes" id="UP000652681">
    <property type="component" value="Unassembled WGS sequence"/>
</dbReference>